<organism evidence="3 4">
    <name type="scientific">Thermobacillus xylanilyticus</name>
    <dbReference type="NCBI Taxonomy" id="76633"/>
    <lineage>
        <taxon>Bacteria</taxon>
        <taxon>Bacillati</taxon>
        <taxon>Bacillota</taxon>
        <taxon>Bacilli</taxon>
        <taxon>Bacillales</taxon>
        <taxon>Paenibacillaceae</taxon>
        <taxon>Thermobacillus</taxon>
    </lineage>
</organism>
<evidence type="ECO:0000313" key="4">
    <source>
        <dbReference type="Proteomes" id="UP000681526"/>
    </source>
</evidence>
<dbReference type="RefSeq" id="WP_213484640.1">
    <property type="nucleotide sequence ID" value="NZ_CAJRAY010000049.1"/>
</dbReference>
<dbReference type="Proteomes" id="UP000681526">
    <property type="component" value="Unassembled WGS sequence"/>
</dbReference>
<feature type="domain" description="PilZ" evidence="2">
    <location>
        <begin position="107"/>
        <end position="215"/>
    </location>
</feature>
<dbReference type="Gene3D" id="2.40.10.220">
    <property type="entry name" value="predicted glycosyltransferase like domains"/>
    <property type="match status" value="1"/>
</dbReference>
<proteinExistence type="predicted"/>
<feature type="region of interest" description="Disordered" evidence="1">
    <location>
        <begin position="234"/>
        <end position="271"/>
    </location>
</feature>
<gene>
    <name evidence="3" type="primary">txxe 2552</name>
    <name evidence="3" type="ORF">TXXE_10855</name>
</gene>
<dbReference type="EMBL" id="CAJRAY010000049">
    <property type="protein sequence ID" value="CAG5087403.1"/>
    <property type="molecule type" value="Genomic_DNA"/>
</dbReference>
<feature type="compositionally biased region" description="Polar residues" evidence="1">
    <location>
        <begin position="249"/>
        <end position="264"/>
    </location>
</feature>
<dbReference type="Pfam" id="PF07238">
    <property type="entry name" value="PilZ"/>
    <property type="match status" value="1"/>
</dbReference>
<sequence length="271" mass="30837">MPLSNTSPSTGNSSTGSMGYDITVLVDSKAVVEKKGFVSTGTLTYVAGELLEIEFPQYDQFMLGEKVKVMIYAKGGIYVFESTVLAKDQGALVVLNPPENRRKFQDKRQDPRVPVREQARVLSLYEHARKVERKFPDPPTVLLDNISMSGIGLLFNIDLPLQTRNQLHLELDLGNRFECRTEIVHLQRTEEGTRCGTRIIELKDDHANWLRSYILRSQIEAYYREKAEKLHKEMVGEEGEAEFDAQADQPETVNTDRAPQTYLFNDSKYEG</sequence>
<comment type="caution">
    <text evidence="3">The sequence shown here is derived from an EMBL/GenBank/DDBJ whole genome shotgun (WGS) entry which is preliminary data.</text>
</comment>
<evidence type="ECO:0000256" key="1">
    <source>
        <dbReference type="SAM" id="MobiDB-lite"/>
    </source>
</evidence>
<dbReference type="InterPro" id="IPR009875">
    <property type="entry name" value="PilZ_domain"/>
</dbReference>
<name>A0ABN7RW42_THEXY</name>
<reference evidence="3 4" key="1">
    <citation type="submission" date="2021-04" db="EMBL/GenBank/DDBJ databases">
        <authorList>
            <person name="Rakotoarivonina H."/>
        </authorList>
    </citation>
    <scope>NUCLEOTIDE SEQUENCE [LARGE SCALE GENOMIC DNA]</scope>
    <source>
        <strain evidence="3 4">XE</strain>
    </source>
</reference>
<keyword evidence="4" id="KW-1185">Reference proteome</keyword>
<evidence type="ECO:0000313" key="3">
    <source>
        <dbReference type="EMBL" id="CAG5087403.1"/>
    </source>
</evidence>
<protein>
    <recommendedName>
        <fullName evidence="2">PilZ domain-containing protein</fullName>
    </recommendedName>
</protein>
<accession>A0ABN7RW42</accession>
<evidence type="ECO:0000259" key="2">
    <source>
        <dbReference type="Pfam" id="PF07238"/>
    </source>
</evidence>
<feature type="compositionally biased region" description="Acidic residues" evidence="1">
    <location>
        <begin position="236"/>
        <end position="245"/>
    </location>
</feature>